<gene>
    <name evidence="1" type="ORF">RAM78_14040</name>
</gene>
<name>A0ABT9K4S4_9PSED</name>
<reference evidence="1 2" key="1">
    <citation type="submission" date="2023-08" db="EMBL/GenBank/DDBJ databases">
        <title>Whole Genome exploration of the biotechnological potential of heavy metal resistant bacteria.</title>
        <authorList>
            <person name="Adeniji A."/>
            <person name="Ayangbenro A."/>
        </authorList>
    </citation>
    <scope>NUCLEOTIDE SEQUENCE [LARGE SCALE GENOMIC DNA]</scope>
    <source>
        <strain evidence="1 2">ABS_30</strain>
    </source>
</reference>
<evidence type="ECO:0000313" key="1">
    <source>
        <dbReference type="EMBL" id="MDP8573520.1"/>
    </source>
</evidence>
<dbReference type="EMBL" id="JAVCAN010000006">
    <property type="protein sequence ID" value="MDP8573520.1"/>
    <property type="molecule type" value="Genomic_DNA"/>
</dbReference>
<comment type="caution">
    <text evidence="1">The sequence shown here is derived from an EMBL/GenBank/DDBJ whole genome shotgun (WGS) entry which is preliminary data.</text>
</comment>
<proteinExistence type="predicted"/>
<accession>A0ABT9K4S4</accession>
<dbReference type="Proteomes" id="UP001228468">
    <property type="component" value="Unassembled WGS sequence"/>
</dbReference>
<sequence>MPSEDATELLARKRARNLCEVSHMFTVVPDVDNESILCHACENIASLNVMATDLASELEGAQRHIALAIQQLAVLCELALNRALDNLEPPLVLA</sequence>
<organism evidence="1 2">
    <name type="scientific">Pseudomonas iranensis</name>
    <dbReference type="NCBI Taxonomy" id="2745503"/>
    <lineage>
        <taxon>Bacteria</taxon>
        <taxon>Pseudomonadati</taxon>
        <taxon>Pseudomonadota</taxon>
        <taxon>Gammaproteobacteria</taxon>
        <taxon>Pseudomonadales</taxon>
        <taxon>Pseudomonadaceae</taxon>
        <taxon>Pseudomonas</taxon>
    </lineage>
</organism>
<keyword evidence="2" id="KW-1185">Reference proteome</keyword>
<evidence type="ECO:0000313" key="2">
    <source>
        <dbReference type="Proteomes" id="UP001228468"/>
    </source>
</evidence>
<protein>
    <submittedName>
        <fullName evidence="1">DUF6124 family protein</fullName>
    </submittedName>
</protein>
<dbReference type="Pfam" id="PF19619">
    <property type="entry name" value="DUF6124"/>
    <property type="match status" value="1"/>
</dbReference>